<comment type="caution">
    <text evidence="4">The sequence shown here is derived from an EMBL/GenBank/DDBJ whole genome shotgun (WGS) entry which is preliminary data.</text>
</comment>
<feature type="chain" id="PRO_5038816635" description="DUF305 domain-containing protein" evidence="2">
    <location>
        <begin position="26"/>
        <end position="218"/>
    </location>
</feature>
<evidence type="ECO:0000256" key="2">
    <source>
        <dbReference type="SAM" id="SignalP"/>
    </source>
</evidence>
<name>A0A4D4JDE9_9PSEU</name>
<dbReference type="OrthoDB" id="26872at2"/>
<dbReference type="PANTHER" id="PTHR36933">
    <property type="entry name" value="SLL0788 PROTEIN"/>
    <property type="match status" value="1"/>
</dbReference>
<evidence type="ECO:0000313" key="5">
    <source>
        <dbReference type="Proteomes" id="UP000298860"/>
    </source>
</evidence>
<dbReference type="Pfam" id="PF03713">
    <property type="entry name" value="DUF305"/>
    <property type="match status" value="1"/>
</dbReference>
<dbReference type="RefSeq" id="WP_137816376.1">
    <property type="nucleotide sequence ID" value="NZ_BJFL01000042.1"/>
</dbReference>
<accession>A0A4D4JDE9</accession>
<dbReference type="InterPro" id="IPR012347">
    <property type="entry name" value="Ferritin-like"/>
</dbReference>
<dbReference type="EMBL" id="BJFL01000042">
    <property type="protein sequence ID" value="GDY33432.1"/>
    <property type="molecule type" value="Genomic_DNA"/>
</dbReference>
<dbReference type="AlphaFoldDB" id="A0A4D4JDE9"/>
<proteinExistence type="predicted"/>
<protein>
    <recommendedName>
        <fullName evidence="3">DUF305 domain-containing protein</fullName>
    </recommendedName>
</protein>
<dbReference type="Gene3D" id="1.20.1260.10">
    <property type="match status" value="1"/>
</dbReference>
<dbReference type="InterPro" id="IPR005183">
    <property type="entry name" value="DUF305_CopM-like"/>
</dbReference>
<keyword evidence="5" id="KW-1185">Reference proteome</keyword>
<evidence type="ECO:0000259" key="3">
    <source>
        <dbReference type="Pfam" id="PF03713"/>
    </source>
</evidence>
<dbReference type="PROSITE" id="PS51257">
    <property type="entry name" value="PROKAR_LIPOPROTEIN"/>
    <property type="match status" value="1"/>
</dbReference>
<feature type="domain" description="DUF305" evidence="3">
    <location>
        <begin position="50"/>
        <end position="214"/>
    </location>
</feature>
<feature type="compositionally biased region" description="Low complexity" evidence="1">
    <location>
        <begin position="122"/>
        <end position="131"/>
    </location>
</feature>
<dbReference type="Proteomes" id="UP000298860">
    <property type="component" value="Unassembled WGS sequence"/>
</dbReference>
<evidence type="ECO:0000313" key="4">
    <source>
        <dbReference type="EMBL" id="GDY33432.1"/>
    </source>
</evidence>
<organism evidence="4 5">
    <name type="scientific">Gandjariella thermophila</name>
    <dbReference type="NCBI Taxonomy" id="1931992"/>
    <lineage>
        <taxon>Bacteria</taxon>
        <taxon>Bacillati</taxon>
        <taxon>Actinomycetota</taxon>
        <taxon>Actinomycetes</taxon>
        <taxon>Pseudonocardiales</taxon>
        <taxon>Pseudonocardiaceae</taxon>
        <taxon>Gandjariella</taxon>
    </lineage>
</organism>
<feature type="region of interest" description="Disordered" evidence="1">
    <location>
        <begin position="109"/>
        <end position="147"/>
    </location>
</feature>
<reference evidence="5" key="1">
    <citation type="submission" date="2019-04" db="EMBL/GenBank/DDBJ databases">
        <title>Draft genome sequence of Pseudonocardiaceae bacterium SL3-2-4.</title>
        <authorList>
            <person name="Ningsih F."/>
            <person name="Yokota A."/>
            <person name="Sakai Y."/>
            <person name="Nanatani K."/>
            <person name="Yabe S."/>
            <person name="Oetari A."/>
            <person name="Sjamsuridzal W."/>
        </authorList>
    </citation>
    <scope>NUCLEOTIDE SEQUENCE [LARGE SCALE GENOMIC DNA]</scope>
    <source>
        <strain evidence="5">SL3-2-4</strain>
    </source>
</reference>
<gene>
    <name evidence="4" type="ORF">GTS_50650</name>
</gene>
<keyword evidence="2" id="KW-0732">Signal</keyword>
<evidence type="ECO:0000256" key="1">
    <source>
        <dbReference type="SAM" id="MobiDB-lite"/>
    </source>
</evidence>
<sequence length="218" mass="22944">MRTSVVGTGLAALAALALIAGCANDSMPGMQHNAPSTPSTGAQGDHNQADVSFAEQMIPHHQGAIAMAAMVATHTTNPQIRDLATRIQNAQQPEITQMTAWLSRWDGAAATPTSPMPEANHGPMGPMPSGSGMPGMGSMGSVPGMMTPEEMGQLQQANGADFDRMWLQMMIKHHQGAIDMAKTELAQGSNAEAKELAQKIIDAQQAEITQMRSLSRSS</sequence>
<feature type="signal peptide" evidence="2">
    <location>
        <begin position="1"/>
        <end position="25"/>
    </location>
</feature>
<dbReference type="PANTHER" id="PTHR36933:SF1">
    <property type="entry name" value="SLL0788 PROTEIN"/>
    <property type="match status" value="1"/>
</dbReference>